<evidence type="ECO:0000313" key="4">
    <source>
        <dbReference type="EnsemblMetazoa" id="CLYHEMP001978.1"/>
    </source>
</evidence>
<dbReference type="GO" id="GO:0006751">
    <property type="term" value="P:glutathione catabolic process"/>
    <property type="evidence" value="ECO:0007669"/>
    <property type="project" value="InterPro"/>
</dbReference>
<dbReference type="RefSeq" id="XP_066936102.1">
    <property type="nucleotide sequence ID" value="XM_067080001.1"/>
</dbReference>
<feature type="binding site" evidence="2">
    <location>
        <begin position="450"/>
        <end position="451"/>
    </location>
    <ligand>
        <name>L-glutamate</name>
        <dbReference type="ChEBI" id="CHEBI:29985"/>
    </ligand>
</feature>
<dbReference type="Pfam" id="PF01019">
    <property type="entry name" value="G_glu_transpept"/>
    <property type="match status" value="1"/>
</dbReference>
<evidence type="ECO:0000256" key="3">
    <source>
        <dbReference type="SAM" id="SignalP"/>
    </source>
</evidence>
<dbReference type="SUPFAM" id="SSF56235">
    <property type="entry name" value="N-terminal nucleophile aminohydrolases (Ntn hydrolases)"/>
    <property type="match status" value="1"/>
</dbReference>
<dbReference type="Proteomes" id="UP000594262">
    <property type="component" value="Unplaced"/>
</dbReference>
<keyword evidence="3" id="KW-0732">Signal</keyword>
<dbReference type="PANTHER" id="PTHR11686">
    <property type="entry name" value="GAMMA GLUTAMYL TRANSPEPTIDASE"/>
    <property type="match status" value="1"/>
</dbReference>
<reference evidence="4" key="1">
    <citation type="submission" date="2021-01" db="UniProtKB">
        <authorList>
            <consortium name="EnsemblMetazoa"/>
        </authorList>
    </citation>
    <scope>IDENTIFICATION</scope>
</reference>
<feature type="active site" description="Nucleophile" evidence="1">
    <location>
        <position position="382"/>
    </location>
</feature>
<accession>A0A7M5UK43</accession>
<dbReference type="GO" id="GO:0036374">
    <property type="term" value="F:glutathione hydrolase activity"/>
    <property type="evidence" value="ECO:0007669"/>
    <property type="project" value="InterPro"/>
</dbReference>
<proteinExistence type="predicted"/>
<dbReference type="GeneID" id="136823833"/>
<dbReference type="Gene3D" id="3.60.20.40">
    <property type="match status" value="1"/>
</dbReference>
<dbReference type="AlphaFoldDB" id="A0A7M5UK43"/>
<evidence type="ECO:0000313" key="5">
    <source>
        <dbReference type="Proteomes" id="UP000594262"/>
    </source>
</evidence>
<feature type="chain" id="PRO_5029781560" evidence="3">
    <location>
        <begin position="17"/>
        <end position="571"/>
    </location>
</feature>
<sequence length="571" mass="63919">MCVFYLMVVLIANVDAQRPAKIFQHGAVAADVTTCSTIGSKILQENGSAVDSYIATVFCLGVYHPMYSGLGGGGVALVYSRQKRAYYSYDYTGSAPAGVFDAKLPEIFKENINKSSRYGPLVILVPSQLKGLWEMWKDHGRLPWQRLIQPIIDFAERNEIQIDEQMINSVKVVKYQSRTSYNDDNLVSFLQDENHRWLDKGSIINTTLIVQTLKEIQRTNISLLYGEEGAQKIAKEIQEKGGIITKKDLTNYTVKKRKILQTEITSDLTLSTIGPPFEGGFLSHVANILSGYNFTGMSLSNTQNATQFYHILLEAFKFALGNRAYNFDADFSSDPSWLEKFSDYVTNKTISEEFRARWISMQQTHPPEYYGDDSYKDKEGSTSHTCVMAEDGEAVSGTNSINFYFGSLIRSKSTGIIWNNGMNDFSDASNIYRKPPSKWNKMAPHKRPASSMSPVIITRKNGDIALVIGASGGPRIPMAIAQVIWKSIFFGVELGEAVDGYRLFHKDLNVNRFYQYKKRPVPLDLIEALQSMGHLYEKAVGRSVVQAIYRGSDGILNAASDTRKESEAAGY</sequence>
<dbReference type="Gene3D" id="1.10.246.130">
    <property type="match status" value="1"/>
</dbReference>
<dbReference type="EnsemblMetazoa" id="CLYHEMT001978.1">
    <property type="protein sequence ID" value="CLYHEMP001978.1"/>
    <property type="gene ID" value="CLYHEMG001978"/>
</dbReference>
<feature type="binding site" evidence="2">
    <location>
        <position position="473"/>
    </location>
    <ligand>
        <name>L-glutamate</name>
        <dbReference type="ChEBI" id="CHEBI:29985"/>
    </ligand>
</feature>
<dbReference type="OrthoDB" id="1081007at2759"/>
<dbReference type="PRINTS" id="PR01210">
    <property type="entry name" value="GGTRANSPTASE"/>
</dbReference>
<evidence type="ECO:0000256" key="1">
    <source>
        <dbReference type="PIRSR" id="PIRSR600101-1"/>
    </source>
</evidence>
<evidence type="ECO:0000256" key="2">
    <source>
        <dbReference type="PIRSR" id="PIRSR600101-2"/>
    </source>
</evidence>
<dbReference type="InterPro" id="IPR000101">
    <property type="entry name" value="GGT_peptidase"/>
</dbReference>
<name>A0A7M5UK43_9CNID</name>
<feature type="binding site" evidence="2">
    <location>
        <begin position="400"/>
        <end position="402"/>
    </location>
    <ligand>
        <name>L-glutamate</name>
        <dbReference type="ChEBI" id="CHEBI:29985"/>
    </ligand>
</feature>
<feature type="signal peptide" evidence="3">
    <location>
        <begin position="1"/>
        <end position="16"/>
    </location>
</feature>
<organism evidence="4 5">
    <name type="scientific">Clytia hemisphaerica</name>
    <dbReference type="NCBI Taxonomy" id="252671"/>
    <lineage>
        <taxon>Eukaryota</taxon>
        <taxon>Metazoa</taxon>
        <taxon>Cnidaria</taxon>
        <taxon>Hydrozoa</taxon>
        <taxon>Hydroidolina</taxon>
        <taxon>Leptothecata</taxon>
        <taxon>Obeliida</taxon>
        <taxon>Clytiidae</taxon>
        <taxon>Clytia</taxon>
    </lineage>
</organism>
<dbReference type="InterPro" id="IPR043138">
    <property type="entry name" value="GGT_lsub"/>
</dbReference>
<dbReference type="PANTHER" id="PTHR11686:SF9">
    <property type="entry name" value="RE13973P"/>
    <property type="match status" value="1"/>
</dbReference>
<feature type="binding site" evidence="2">
    <location>
        <position position="424"/>
    </location>
    <ligand>
        <name>L-glutamate</name>
        <dbReference type="ChEBI" id="CHEBI:29985"/>
    </ligand>
</feature>
<dbReference type="InterPro" id="IPR043137">
    <property type="entry name" value="GGT_ssub_C"/>
</dbReference>
<dbReference type="GO" id="GO:0005886">
    <property type="term" value="C:plasma membrane"/>
    <property type="evidence" value="ECO:0007669"/>
    <property type="project" value="TreeGrafter"/>
</dbReference>
<protein>
    <submittedName>
        <fullName evidence="4">Uncharacterized protein</fullName>
    </submittedName>
</protein>
<dbReference type="InterPro" id="IPR029055">
    <property type="entry name" value="Ntn_hydrolases_N"/>
</dbReference>
<keyword evidence="5" id="KW-1185">Reference proteome</keyword>